<dbReference type="EMBL" id="LAZR01056815">
    <property type="protein sequence ID" value="KKK73368.1"/>
    <property type="molecule type" value="Genomic_DNA"/>
</dbReference>
<dbReference type="AlphaFoldDB" id="A0A0F8XWM9"/>
<sequence length="79" mass="9412">MDSKVIGENTAGVVYRNLVQSIKLENGENIFRFCYYMINFDDTEPKWNFNRSALMVNNRELMELLNKMKEKGWINIIFI</sequence>
<comment type="caution">
    <text evidence="1">The sequence shown here is derived from an EMBL/GenBank/DDBJ whole genome shotgun (WGS) entry which is preliminary data.</text>
</comment>
<evidence type="ECO:0000313" key="1">
    <source>
        <dbReference type="EMBL" id="KKK73368.1"/>
    </source>
</evidence>
<protein>
    <submittedName>
        <fullName evidence="1">Uncharacterized protein</fullName>
    </submittedName>
</protein>
<gene>
    <name evidence="1" type="ORF">LCGC14_2894520</name>
</gene>
<organism evidence="1">
    <name type="scientific">marine sediment metagenome</name>
    <dbReference type="NCBI Taxonomy" id="412755"/>
    <lineage>
        <taxon>unclassified sequences</taxon>
        <taxon>metagenomes</taxon>
        <taxon>ecological metagenomes</taxon>
    </lineage>
</organism>
<proteinExistence type="predicted"/>
<name>A0A0F8XWM9_9ZZZZ</name>
<accession>A0A0F8XWM9</accession>
<reference evidence="1" key="1">
    <citation type="journal article" date="2015" name="Nature">
        <title>Complex archaea that bridge the gap between prokaryotes and eukaryotes.</title>
        <authorList>
            <person name="Spang A."/>
            <person name="Saw J.H."/>
            <person name="Jorgensen S.L."/>
            <person name="Zaremba-Niedzwiedzka K."/>
            <person name="Martijn J."/>
            <person name="Lind A.E."/>
            <person name="van Eijk R."/>
            <person name="Schleper C."/>
            <person name="Guy L."/>
            <person name="Ettema T.J."/>
        </authorList>
    </citation>
    <scope>NUCLEOTIDE SEQUENCE</scope>
</reference>